<dbReference type="SMART" id="SM00184">
    <property type="entry name" value="RING"/>
    <property type="match status" value="2"/>
</dbReference>
<dbReference type="PROSITE" id="PS50089">
    <property type="entry name" value="ZF_RING_2"/>
    <property type="match status" value="1"/>
</dbReference>
<evidence type="ECO:0000259" key="7">
    <source>
        <dbReference type="PROSITE" id="PS50089"/>
    </source>
</evidence>
<dbReference type="InterPro" id="IPR019786">
    <property type="entry name" value="Zinc_finger_PHD-type_CS"/>
</dbReference>
<evidence type="ECO:0008006" key="10">
    <source>
        <dbReference type="Google" id="ProtNLM"/>
    </source>
</evidence>
<evidence type="ECO:0000256" key="4">
    <source>
        <dbReference type="PROSITE-ProRule" id="PRU00175"/>
    </source>
</evidence>
<feature type="domain" description="RING-type" evidence="7">
    <location>
        <begin position="28"/>
        <end position="70"/>
    </location>
</feature>
<keyword evidence="1" id="KW-0479">Metal-binding</keyword>
<evidence type="ECO:0000313" key="9">
    <source>
        <dbReference type="Proteomes" id="UP001162131"/>
    </source>
</evidence>
<protein>
    <recommendedName>
        <fullName evidence="10">PHD and RING finger domain-containing protein 1</fullName>
    </recommendedName>
</protein>
<feature type="domain" description="PHD-type" evidence="6">
    <location>
        <begin position="104"/>
        <end position="153"/>
    </location>
</feature>
<organism evidence="8 9">
    <name type="scientific">Blepharisma stoltei</name>
    <dbReference type="NCBI Taxonomy" id="1481888"/>
    <lineage>
        <taxon>Eukaryota</taxon>
        <taxon>Sar</taxon>
        <taxon>Alveolata</taxon>
        <taxon>Ciliophora</taxon>
        <taxon>Postciliodesmatophora</taxon>
        <taxon>Heterotrichea</taxon>
        <taxon>Heterotrichida</taxon>
        <taxon>Blepharismidae</taxon>
        <taxon>Blepharisma</taxon>
    </lineage>
</organism>
<dbReference type="Proteomes" id="UP001162131">
    <property type="component" value="Unassembled WGS sequence"/>
</dbReference>
<dbReference type="PROSITE" id="PS01359">
    <property type="entry name" value="ZF_PHD_1"/>
    <property type="match status" value="1"/>
</dbReference>
<dbReference type="PANTHER" id="PTHR47177:SF3">
    <property type="entry name" value="F18C1.6 PROTEIN"/>
    <property type="match status" value="1"/>
</dbReference>
<sequence length="215" mass="24856">MRKRLQKKSKSEPKYKVCDANGNLLVRCLVCIEGIEPGIARGIIDCGHDQFCFACIKDWANVTNKCPLCNLRFYTIKELNGQQTISIEDKDQKKPEVNDPFLIEVRCIKCGSDLDEDIMLLCDECDNGFHTTCIGLKQIPELDEWFCDECIIEKPLEIQENQKLAMIKAGREEEKEVIEQEPKKRKRLRKLGDQIKKNQKRRTSSSMENVEICLN</sequence>
<dbReference type="InterPro" id="IPR013083">
    <property type="entry name" value="Znf_RING/FYVE/PHD"/>
</dbReference>
<proteinExistence type="predicted"/>
<dbReference type="InterPro" id="IPR011011">
    <property type="entry name" value="Znf_FYVE_PHD"/>
</dbReference>
<dbReference type="GO" id="GO:0008270">
    <property type="term" value="F:zinc ion binding"/>
    <property type="evidence" value="ECO:0007669"/>
    <property type="project" value="UniProtKB-KW"/>
</dbReference>
<accession>A0AAU9J0Y9</accession>
<dbReference type="SMART" id="SM00249">
    <property type="entry name" value="PHD"/>
    <property type="match status" value="1"/>
</dbReference>
<dbReference type="Pfam" id="PF13639">
    <property type="entry name" value="zf-RING_2"/>
    <property type="match status" value="1"/>
</dbReference>
<evidence type="ECO:0000259" key="6">
    <source>
        <dbReference type="PROSITE" id="PS50016"/>
    </source>
</evidence>
<evidence type="ECO:0000256" key="3">
    <source>
        <dbReference type="ARBA" id="ARBA00022833"/>
    </source>
</evidence>
<gene>
    <name evidence="8" type="ORF">BSTOLATCC_MIC27407</name>
</gene>
<name>A0AAU9J0Y9_9CILI</name>
<dbReference type="AlphaFoldDB" id="A0AAU9J0Y9"/>
<dbReference type="Gene3D" id="3.30.40.10">
    <property type="entry name" value="Zinc/RING finger domain, C3HC4 (zinc finger)"/>
    <property type="match status" value="2"/>
</dbReference>
<keyword evidence="9" id="KW-1185">Reference proteome</keyword>
<reference evidence="8" key="1">
    <citation type="submission" date="2021-09" db="EMBL/GenBank/DDBJ databases">
        <authorList>
            <consortium name="AG Swart"/>
            <person name="Singh M."/>
            <person name="Singh A."/>
            <person name="Seah K."/>
            <person name="Emmerich C."/>
        </authorList>
    </citation>
    <scope>NUCLEOTIDE SEQUENCE</scope>
    <source>
        <strain evidence="8">ATCC30299</strain>
    </source>
</reference>
<keyword evidence="2 4" id="KW-0863">Zinc-finger</keyword>
<dbReference type="InterPro" id="IPR019787">
    <property type="entry name" value="Znf_PHD-finger"/>
</dbReference>
<evidence type="ECO:0000313" key="8">
    <source>
        <dbReference type="EMBL" id="CAG9320828.1"/>
    </source>
</evidence>
<dbReference type="InterPro" id="IPR001965">
    <property type="entry name" value="Znf_PHD"/>
</dbReference>
<dbReference type="PROSITE" id="PS50016">
    <property type="entry name" value="ZF_PHD_2"/>
    <property type="match status" value="1"/>
</dbReference>
<dbReference type="SUPFAM" id="SSF57850">
    <property type="entry name" value="RING/U-box"/>
    <property type="match status" value="1"/>
</dbReference>
<dbReference type="EMBL" id="CAJZBQ010000027">
    <property type="protein sequence ID" value="CAG9320828.1"/>
    <property type="molecule type" value="Genomic_DNA"/>
</dbReference>
<comment type="caution">
    <text evidence="8">The sequence shown here is derived from an EMBL/GenBank/DDBJ whole genome shotgun (WGS) entry which is preliminary data.</text>
</comment>
<dbReference type="InterPro" id="IPR001841">
    <property type="entry name" value="Znf_RING"/>
</dbReference>
<dbReference type="PANTHER" id="PTHR47177">
    <property type="entry name" value="F18C1.6 PROTEIN"/>
    <property type="match status" value="1"/>
</dbReference>
<dbReference type="Pfam" id="PF00628">
    <property type="entry name" value="PHD"/>
    <property type="match status" value="1"/>
</dbReference>
<feature type="region of interest" description="Disordered" evidence="5">
    <location>
        <begin position="189"/>
        <end position="215"/>
    </location>
</feature>
<keyword evidence="3" id="KW-0862">Zinc</keyword>
<evidence type="ECO:0000256" key="1">
    <source>
        <dbReference type="ARBA" id="ARBA00022723"/>
    </source>
</evidence>
<dbReference type="SUPFAM" id="SSF57903">
    <property type="entry name" value="FYVE/PHD zinc finger"/>
    <property type="match status" value="1"/>
</dbReference>
<evidence type="ECO:0000256" key="2">
    <source>
        <dbReference type="ARBA" id="ARBA00022771"/>
    </source>
</evidence>
<evidence type="ECO:0000256" key="5">
    <source>
        <dbReference type="SAM" id="MobiDB-lite"/>
    </source>
</evidence>